<name>A0A1F8GDJ7_9BACT</name>
<dbReference type="InterPro" id="IPR053177">
    <property type="entry name" value="ADP-glucose_phosphorylase"/>
</dbReference>
<organism evidence="3 4">
    <name type="scientific">Candidatus Yanofskybacteria bacterium RIFCSPLOWO2_01_FULL_43_22</name>
    <dbReference type="NCBI Taxonomy" id="1802695"/>
    <lineage>
        <taxon>Bacteria</taxon>
        <taxon>Candidatus Yanofskyibacteriota</taxon>
    </lineage>
</organism>
<feature type="domain" description="DUF4921" evidence="2">
    <location>
        <begin position="137"/>
        <end position="330"/>
    </location>
</feature>
<protein>
    <recommendedName>
        <fullName evidence="2">DUF4921 domain-containing protein</fullName>
    </recommendedName>
</protein>
<dbReference type="PANTHER" id="PTHR42763">
    <property type="entry name" value="ADP-GLUCOSE PHOSPHORYLASE"/>
    <property type="match status" value="1"/>
</dbReference>
<evidence type="ECO:0000259" key="2">
    <source>
        <dbReference type="Pfam" id="PF16268"/>
    </source>
</evidence>
<dbReference type="InterPro" id="IPR032576">
    <property type="entry name" value="DUF4921"/>
</dbReference>
<dbReference type="Pfam" id="PF16268">
    <property type="entry name" value="DUF4921"/>
    <property type="match status" value="1"/>
</dbReference>
<dbReference type="InterPro" id="IPR036265">
    <property type="entry name" value="HIT-like_sf"/>
</dbReference>
<accession>A0A1F8GDJ7</accession>
<dbReference type="EMBL" id="MGKJ01000019">
    <property type="protein sequence ID" value="OGN23455.1"/>
    <property type="molecule type" value="Genomic_DNA"/>
</dbReference>
<dbReference type="GO" id="GO:0008270">
    <property type="term" value="F:zinc ion binding"/>
    <property type="evidence" value="ECO:0007669"/>
    <property type="project" value="InterPro"/>
</dbReference>
<dbReference type="STRING" id="1802695.A3A13_03530"/>
<dbReference type="InterPro" id="IPR001937">
    <property type="entry name" value="GalP_UDPtransf1"/>
</dbReference>
<evidence type="ECO:0000313" key="3">
    <source>
        <dbReference type="EMBL" id="OGN23455.1"/>
    </source>
</evidence>
<comment type="caution">
    <text evidence="3">The sequence shown here is derived from an EMBL/GenBank/DDBJ whole genome shotgun (WGS) entry which is preliminary data.</text>
</comment>
<feature type="active site" description="Tele-UMP-histidine intermediate" evidence="1">
    <location>
        <position position="166"/>
    </location>
</feature>
<dbReference type="PIRSF" id="PIRSF000808">
    <property type="entry name" value="GalT"/>
    <property type="match status" value="1"/>
</dbReference>
<dbReference type="AlphaFoldDB" id="A0A1F8GDJ7"/>
<reference evidence="3 4" key="1">
    <citation type="journal article" date="2016" name="Nat. Commun.">
        <title>Thousands of microbial genomes shed light on interconnected biogeochemical processes in an aquifer system.</title>
        <authorList>
            <person name="Anantharaman K."/>
            <person name="Brown C.T."/>
            <person name="Hug L.A."/>
            <person name="Sharon I."/>
            <person name="Castelle C.J."/>
            <person name="Probst A.J."/>
            <person name="Thomas B.C."/>
            <person name="Singh A."/>
            <person name="Wilkins M.J."/>
            <person name="Karaoz U."/>
            <person name="Brodie E.L."/>
            <person name="Williams K.H."/>
            <person name="Hubbard S.S."/>
            <person name="Banfield J.F."/>
        </authorList>
    </citation>
    <scope>NUCLEOTIDE SEQUENCE [LARGE SCALE GENOMIC DNA]</scope>
</reference>
<proteinExistence type="predicted"/>
<dbReference type="SUPFAM" id="SSF54197">
    <property type="entry name" value="HIT-like"/>
    <property type="match status" value="2"/>
</dbReference>
<dbReference type="PANTHER" id="PTHR42763:SF2">
    <property type="entry name" value="ADP-GLUCOSE PHOSPHORYLASE"/>
    <property type="match status" value="1"/>
</dbReference>
<evidence type="ECO:0000313" key="4">
    <source>
        <dbReference type="Proteomes" id="UP000178911"/>
    </source>
</evidence>
<dbReference type="GO" id="GO:0006012">
    <property type="term" value="P:galactose metabolic process"/>
    <property type="evidence" value="ECO:0007669"/>
    <property type="project" value="InterPro"/>
</dbReference>
<dbReference type="GO" id="GO:0008108">
    <property type="term" value="F:UDP-glucose:hexose-1-phosphate uridylyltransferase activity"/>
    <property type="evidence" value="ECO:0007669"/>
    <property type="project" value="InterPro"/>
</dbReference>
<dbReference type="Proteomes" id="UP000178911">
    <property type="component" value="Unassembled WGS sequence"/>
</dbReference>
<evidence type="ECO:0000256" key="1">
    <source>
        <dbReference type="PIRSR" id="PIRSR000808-1"/>
    </source>
</evidence>
<sequence>MDGKILNEFRQDLVSGEWVLFATGRAKRPQSDKKKEEDWKYKSAENCPFEDFKKSDNEPVWFCPNETDWQIAVIKNKFPAVKPGICKPAMTFGPFNVQEAVGFHDLFVYRDHDKHFADFSKDEIVDVIRSYKKRYLEISKSGGCVRYILIFHNFGREAGASIYHPHSQIISMPILPPDVSRSVNGSHNFYKDHNERVYDVLMKWEKEHGNRIIYENDLFIAFCPFVSKTPYEVRIFSRDSHAHFEKMPDEFDKYLADVLLVVLNKIRKALGDPPYNLFVHTAPAETDLESVHEFYSWHIEILPKVKVAAGFEMGTGMDINVVDPDEAAEELRNTDV</sequence>
<dbReference type="Gene3D" id="3.30.428.10">
    <property type="entry name" value="HIT-like"/>
    <property type="match status" value="2"/>
</dbReference>
<gene>
    <name evidence="3" type="ORF">A3A13_03530</name>
</gene>